<sequence>MTLQVQSHPNELCSQRLWKRYNQARAHQTPSHIRSRIILITNRERPMLRPRKGEQLNSLGRKKVVRKTSQVLKRVKILSCRPGKVFF</sequence>
<reference evidence="2" key="1">
    <citation type="journal article" date="2013" name="Proc. Natl. Acad. Sci. U.S.A.">
        <title>Genome structure and metabolic features in the red seaweed Chondrus crispus shed light on evolution of the Archaeplastida.</title>
        <authorList>
            <person name="Collen J."/>
            <person name="Porcel B."/>
            <person name="Carre W."/>
            <person name="Ball S.G."/>
            <person name="Chaparro C."/>
            <person name="Tonon T."/>
            <person name="Barbeyron T."/>
            <person name="Michel G."/>
            <person name="Noel B."/>
            <person name="Valentin K."/>
            <person name="Elias M."/>
            <person name="Artiguenave F."/>
            <person name="Arun A."/>
            <person name="Aury J.M."/>
            <person name="Barbosa-Neto J.F."/>
            <person name="Bothwell J.H."/>
            <person name="Bouget F.Y."/>
            <person name="Brillet L."/>
            <person name="Cabello-Hurtado F."/>
            <person name="Capella-Gutierrez S."/>
            <person name="Charrier B."/>
            <person name="Cladiere L."/>
            <person name="Cock J.M."/>
            <person name="Coelho S.M."/>
            <person name="Colleoni C."/>
            <person name="Czjzek M."/>
            <person name="Da Silva C."/>
            <person name="Delage L."/>
            <person name="Denoeud F."/>
            <person name="Deschamps P."/>
            <person name="Dittami S.M."/>
            <person name="Gabaldon T."/>
            <person name="Gachon C.M."/>
            <person name="Groisillier A."/>
            <person name="Herve C."/>
            <person name="Jabbari K."/>
            <person name="Katinka M."/>
            <person name="Kloareg B."/>
            <person name="Kowalczyk N."/>
            <person name="Labadie K."/>
            <person name="Leblanc C."/>
            <person name="Lopez P.J."/>
            <person name="McLachlan D.H."/>
            <person name="Meslet-Cladiere L."/>
            <person name="Moustafa A."/>
            <person name="Nehr Z."/>
            <person name="Nyvall Collen P."/>
            <person name="Panaud O."/>
            <person name="Partensky F."/>
            <person name="Poulain J."/>
            <person name="Rensing S.A."/>
            <person name="Rousvoal S."/>
            <person name="Samson G."/>
            <person name="Symeonidi A."/>
            <person name="Weissenbach J."/>
            <person name="Zambounis A."/>
            <person name="Wincker P."/>
            <person name="Boyen C."/>
        </authorList>
    </citation>
    <scope>NUCLEOTIDE SEQUENCE [LARGE SCALE GENOMIC DNA]</scope>
    <source>
        <strain evidence="2">cv. Stackhouse</strain>
    </source>
</reference>
<organism evidence="1 2">
    <name type="scientific">Chondrus crispus</name>
    <name type="common">Carrageen Irish moss</name>
    <name type="synonym">Polymorpha crispa</name>
    <dbReference type="NCBI Taxonomy" id="2769"/>
    <lineage>
        <taxon>Eukaryota</taxon>
        <taxon>Rhodophyta</taxon>
        <taxon>Florideophyceae</taxon>
        <taxon>Rhodymeniophycidae</taxon>
        <taxon>Gigartinales</taxon>
        <taxon>Gigartinaceae</taxon>
        <taxon>Chondrus</taxon>
    </lineage>
</organism>
<dbReference type="EMBL" id="HG002355">
    <property type="protein sequence ID" value="CDF41323.1"/>
    <property type="molecule type" value="Genomic_DNA"/>
</dbReference>
<evidence type="ECO:0000313" key="2">
    <source>
        <dbReference type="Proteomes" id="UP000012073"/>
    </source>
</evidence>
<name>R7QUG1_CHOCR</name>
<dbReference type="Gramene" id="CDF41323">
    <property type="protein sequence ID" value="CDF41323"/>
    <property type="gene ID" value="CHC_T00007839001"/>
</dbReference>
<protein>
    <submittedName>
        <fullName evidence="1">Uncharacterized protein</fullName>
    </submittedName>
</protein>
<gene>
    <name evidence="1" type="ORF">CHC_T00007839001</name>
</gene>
<accession>R7QUG1</accession>
<dbReference type="KEGG" id="ccp:CHC_T00007839001"/>
<dbReference type="AlphaFoldDB" id="R7QUG1"/>
<proteinExistence type="predicted"/>
<keyword evidence="2" id="KW-1185">Reference proteome</keyword>
<dbReference type="Proteomes" id="UP000012073">
    <property type="component" value="Unassembled WGS sequence"/>
</dbReference>
<dbReference type="GeneID" id="17319334"/>
<dbReference type="RefSeq" id="XP_005711617.1">
    <property type="nucleotide sequence ID" value="XM_005711560.1"/>
</dbReference>
<evidence type="ECO:0000313" key="1">
    <source>
        <dbReference type="EMBL" id="CDF41323.1"/>
    </source>
</evidence>